<evidence type="ECO:0000313" key="2">
    <source>
        <dbReference type="EMBL" id="SEH84717.1"/>
    </source>
</evidence>
<evidence type="ECO:0000313" key="3">
    <source>
        <dbReference type="EMBL" id="SEN97974.1"/>
    </source>
</evidence>
<organism evidence="2 4">
    <name type="scientific">Rhizobium tibeticum</name>
    <dbReference type="NCBI Taxonomy" id="501024"/>
    <lineage>
        <taxon>Bacteria</taxon>
        <taxon>Pseudomonadati</taxon>
        <taxon>Pseudomonadota</taxon>
        <taxon>Alphaproteobacteria</taxon>
        <taxon>Hyphomicrobiales</taxon>
        <taxon>Rhizobiaceae</taxon>
        <taxon>Rhizobium/Agrobacterium group</taxon>
        <taxon>Rhizobium</taxon>
    </lineage>
</organism>
<keyword evidence="5" id="KW-1185">Reference proteome</keyword>
<sequence>MRWRETVDLVCSGASDAMRGRHPARSSKNRGAKPRNWWEFAHAIHIGVAKTREYDDRRHRAAFALELTTAGFLTVARLLWFEQLSLSQLWTYTQKLL</sequence>
<dbReference type="AlphaFoldDB" id="A0A1H8KYM2"/>
<gene>
    <name evidence="2" type="ORF">RTCCBAU85039_2662</name>
    <name evidence="3" type="ORF">SAMN05216228_101021</name>
</gene>
<feature type="transmembrane region" description="Helical" evidence="1">
    <location>
        <begin position="61"/>
        <end position="80"/>
    </location>
</feature>
<dbReference type="EMBL" id="FOCV01000010">
    <property type="protein sequence ID" value="SEN97974.1"/>
    <property type="molecule type" value="Genomic_DNA"/>
</dbReference>
<keyword evidence="1" id="KW-0812">Transmembrane</keyword>
<dbReference type="STRING" id="501024.RTCCBAU85039_2662"/>
<keyword evidence="1" id="KW-0472">Membrane</keyword>
<name>A0A1H8KYM2_9HYPH</name>
<reference evidence="2" key="3">
    <citation type="submission" date="2016-10" db="EMBL/GenBank/DDBJ databases">
        <authorList>
            <person name="de Groot N.N."/>
        </authorList>
    </citation>
    <scope>NUCLEOTIDE SEQUENCE [LARGE SCALE GENOMIC DNA]</scope>
    <source>
        <strain evidence="2">CCBAU85039</strain>
    </source>
</reference>
<evidence type="ECO:0000256" key="1">
    <source>
        <dbReference type="SAM" id="Phobius"/>
    </source>
</evidence>
<reference evidence="4" key="2">
    <citation type="submission" date="2016-10" db="EMBL/GenBank/DDBJ databases">
        <authorList>
            <person name="Wibberg D."/>
        </authorList>
    </citation>
    <scope>NUCLEOTIDE SEQUENCE [LARGE SCALE GENOMIC DNA]</scope>
</reference>
<dbReference type="Proteomes" id="UP000198939">
    <property type="component" value="Unassembled WGS sequence"/>
</dbReference>
<evidence type="ECO:0000313" key="4">
    <source>
        <dbReference type="Proteomes" id="UP000183063"/>
    </source>
</evidence>
<proteinExistence type="predicted"/>
<dbReference type="Proteomes" id="UP000183063">
    <property type="component" value="Unassembled WGS sequence"/>
</dbReference>
<dbReference type="EMBL" id="FNXB01000012">
    <property type="protein sequence ID" value="SEH84717.1"/>
    <property type="molecule type" value="Genomic_DNA"/>
</dbReference>
<evidence type="ECO:0000313" key="5">
    <source>
        <dbReference type="Proteomes" id="UP000198939"/>
    </source>
</evidence>
<protein>
    <submittedName>
        <fullName evidence="2">Uncharacterized protein</fullName>
    </submittedName>
</protein>
<reference evidence="3 5" key="1">
    <citation type="submission" date="2016-10" db="EMBL/GenBank/DDBJ databases">
        <authorList>
            <person name="Varghese N."/>
            <person name="Submissions S."/>
        </authorList>
    </citation>
    <scope>NUCLEOTIDE SEQUENCE [LARGE SCALE GENOMIC DNA]</scope>
    <source>
        <strain evidence="3 5">CGMCC 1.7071</strain>
    </source>
</reference>
<accession>A0A1H8KYM2</accession>
<keyword evidence="1" id="KW-1133">Transmembrane helix</keyword>